<accession>A0A9X7WDM3</accession>
<evidence type="ECO:0000313" key="1">
    <source>
        <dbReference type="EMBL" id="QZA06315.1"/>
    </source>
</evidence>
<dbReference type="AlphaFoldDB" id="A0A9X7WDM3"/>
<dbReference type="KEGG" id="mher:K3U94_14895"/>
<dbReference type="EMBL" id="CP080997">
    <property type="protein sequence ID" value="QZA06315.1"/>
    <property type="molecule type" value="Genomic_DNA"/>
</dbReference>
<evidence type="ECO:0000313" key="2">
    <source>
        <dbReference type="Proteomes" id="UP000825008"/>
    </source>
</evidence>
<organism evidence="1 2">
    <name type="scientific">Mycolicibacter heraklionensis</name>
    <dbReference type="NCBI Taxonomy" id="512402"/>
    <lineage>
        <taxon>Bacteria</taxon>
        <taxon>Bacillati</taxon>
        <taxon>Actinomycetota</taxon>
        <taxon>Actinomycetes</taxon>
        <taxon>Mycobacteriales</taxon>
        <taxon>Mycobacteriaceae</taxon>
        <taxon>Mycolicibacter</taxon>
    </lineage>
</organism>
<dbReference type="RefSeq" id="WP_220694202.1">
    <property type="nucleotide sequence ID" value="NZ_CP080997.1"/>
</dbReference>
<proteinExistence type="predicted"/>
<dbReference type="Gene3D" id="3.40.50.720">
    <property type="entry name" value="NAD(P)-binding Rossmann-like Domain"/>
    <property type="match status" value="1"/>
</dbReference>
<sequence length="471" mass="51045">MPNGAARTPAEIAAVSAHLEAKGGIWTAMPPDYTDFSRDQLLKNLSDVAIAVGMETDADPAAISRAHEKNQDFVERSFDYFEGTRTVGRPIARAFCVPMRSSRHDQANASESTPFTPLLDPVRFGVDSDKRMRGMYGLPPTVLDTYTRSSLDEESGALVLVPMYSDMLTDLWPDRSDAQQAVAMATAAAFVLKETTLFAHHRLGAKVLGLGAILPHPTITNFGQRLREFDGMADLVTTTGHGGTVSMIVETVKKVMYETRTESFGRIGVIGGAGSIGMSATVALLHAFDDYIIHSHDRRHLDLSAHEAMRDRVTIEDSSAEVLRATNIIVTAVTGSIDLDNEEYDGIDLTGKVIIDDSQPGCFDKEQVEERGGKLLWVVGEDGSDSHFITRDGLYTDGTPYNYGNTSGLYGFHAEFACGQEAAVIAKYGAYDRAIAGPVTPESAQRISTLFSEAGVRVAPFQAYGQPVSFD</sequence>
<gene>
    <name evidence="1" type="ORF">K3U94_14895</name>
</gene>
<dbReference type="Proteomes" id="UP000825008">
    <property type="component" value="Chromosome"/>
</dbReference>
<protein>
    <submittedName>
        <fullName evidence="1">Uncharacterized protein</fullName>
    </submittedName>
</protein>
<reference evidence="1" key="1">
    <citation type="submission" date="2021-08" db="EMBL/GenBank/DDBJ databases">
        <title>Whole genome sequencing of non-tuberculosis mycobacteria type-strains.</title>
        <authorList>
            <person name="Igarashi Y."/>
            <person name="Osugi A."/>
            <person name="Mitarai S."/>
        </authorList>
    </citation>
    <scope>NUCLEOTIDE SEQUENCE</scope>
    <source>
        <strain evidence="1">JCM 30995</strain>
    </source>
</reference>
<name>A0A9X7WDM3_9MYCO</name>